<accession>A0AAD9AHX6</accession>
<gene>
    <name evidence="2" type="ORF">CCHR01_09682</name>
</gene>
<dbReference type="Proteomes" id="UP001243330">
    <property type="component" value="Unassembled WGS sequence"/>
</dbReference>
<feature type="compositionally biased region" description="Basic and acidic residues" evidence="1">
    <location>
        <begin position="1"/>
        <end position="10"/>
    </location>
</feature>
<keyword evidence="3" id="KW-1185">Reference proteome</keyword>
<evidence type="ECO:0000256" key="1">
    <source>
        <dbReference type="SAM" id="MobiDB-lite"/>
    </source>
</evidence>
<protein>
    <submittedName>
        <fullName evidence="2">Uncharacterized protein</fullName>
    </submittedName>
</protein>
<feature type="compositionally biased region" description="Polar residues" evidence="1">
    <location>
        <begin position="19"/>
        <end position="32"/>
    </location>
</feature>
<organism evidence="2 3">
    <name type="scientific">Colletotrichum chrysophilum</name>
    <dbReference type="NCBI Taxonomy" id="1836956"/>
    <lineage>
        <taxon>Eukaryota</taxon>
        <taxon>Fungi</taxon>
        <taxon>Dikarya</taxon>
        <taxon>Ascomycota</taxon>
        <taxon>Pezizomycotina</taxon>
        <taxon>Sordariomycetes</taxon>
        <taxon>Hypocreomycetidae</taxon>
        <taxon>Glomerellales</taxon>
        <taxon>Glomerellaceae</taxon>
        <taxon>Colletotrichum</taxon>
        <taxon>Colletotrichum gloeosporioides species complex</taxon>
    </lineage>
</organism>
<reference evidence="2" key="1">
    <citation type="submission" date="2023-01" db="EMBL/GenBank/DDBJ databases">
        <title>Colletotrichum chrysophilum M932 genome sequence.</title>
        <authorList>
            <person name="Baroncelli R."/>
        </authorList>
    </citation>
    <scope>NUCLEOTIDE SEQUENCE</scope>
    <source>
        <strain evidence="2">M932</strain>
    </source>
</reference>
<name>A0AAD9AHX6_9PEZI</name>
<evidence type="ECO:0000313" key="3">
    <source>
        <dbReference type="Proteomes" id="UP001243330"/>
    </source>
</evidence>
<dbReference type="AlphaFoldDB" id="A0AAD9AHX6"/>
<comment type="caution">
    <text evidence="2">The sequence shown here is derived from an EMBL/GenBank/DDBJ whole genome shotgun (WGS) entry which is preliminary data.</text>
</comment>
<evidence type="ECO:0000313" key="2">
    <source>
        <dbReference type="EMBL" id="KAK1847655.1"/>
    </source>
</evidence>
<sequence length="98" mass="10795">MLPLGKRLDQGARWLNPLPSRNSTQNSRVSVQCTPPRANGVCPGRVNDFRGKKTSCLPPSARARSKWRDATNRHTPAAAVVLCRAHTHTHTHTHALSL</sequence>
<feature type="region of interest" description="Disordered" evidence="1">
    <location>
        <begin position="1"/>
        <end position="32"/>
    </location>
</feature>
<proteinExistence type="predicted"/>
<dbReference type="EMBL" id="JAQOWY010000195">
    <property type="protein sequence ID" value="KAK1847655.1"/>
    <property type="molecule type" value="Genomic_DNA"/>
</dbReference>